<proteinExistence type="predicted"/>
<accession>A0ABV4MRL5</accession>
<dbReference type="EMBL" id="JBFSSG010000001">
    <property type="protein sequence ID" value="MEZ8719782.1"/>
    <property type="molecule type" value="Genomic_DNA"/>
</dbReference>
<name>A0ABV4MRL5_9VIBR</name>
<sequence length="200" mass="22837">MKKYFRKLFCILRGGEPPVVPVAMLDKSDKRILPKIPQGLLDKCQVLKSELDSIDENPFSKLERIYTFLDYNAEFVSTFSVCKQGCSACCKSDVRISTLEAKYIEKKTGVKAKKVGKVSSGHKEACPFLKDNSCSIYNERPFNCRTLFTLDDPKYCSTGEIHQLYGMQGGKGVPMLEQFKRYINWLNGRRPDADIRDFFS</sequence>
<organism evidence="1 2">
    <name type="scientific">Vibrio pomeroyi</name>
    <dbReference type="NCBI Taxonomy" id="198832"/>
    <lineage>
        <taxon>Bacteria</taxon>
        <taxon>Pseudomonadati</taxon>
        <taxon>Pseudomonadota</taxon>
        <taxon>Gammaproteobacteria</taxon>
        <taxon>Vibrionales</taxon>
        <taxon>Vibrionaceae</taxon>
        <taxon>Vibrio</taxon>
    </lineage>
</organism>
<protein>
    <submittedName>
        <fullName evidence="1">YkgJ family cysteine cluster protein</fullName>
    </submittedName>
</protein>
<evidence type="ECO:0000313" key="2">
    <source>
        <dbReference type="Proteomes" id="UP001570071"/>
    </source>
</evidence>
<comment type="caution">
    <text evidence="1">The sequence shown here is derived from an EMBL/GenBank/DDBJ whole genome shotgun (WGS) entry which is preliminary data.</text>
</comment>
<dbReference type="Proteomes" id="UP001570071">
    <property type="component" value="Unassembled WGS sequence"/>
</dbReference>
<gene>
    <name evidence="1" type="ORF">AB6D66_01795</name>
</gene>
<dbReference type="InterPro" id="IPR005358">
    <property type="entry name" value="Puta_zinc/iron-chelating_dom"/>
</dbReference>
<keyword evidence="2" id="KW-1185">Reference proteome</keyword>
<evidence type="ECO:0000313" key="1">
    <source>
        <dbReference type="EMBL" id="MEZ8719782.1"/>
    </source>
</evidence>
<dbReference type="RefSeq" id="WP_269336615.1">
    <property type="nucleotide sequence ID" value="NZ_JBFSSG010000001.1"/>
</dbReference>
<reference evidence="1 2" key="1">
    <citation type="journal article" date="2024" name="ISME J.">
        <title>Tailless and filamentous prophages are predominant in marine Vibrio.</title>
        <authorList>
            <person name="Steensen K."/>
            <person name="Seneca J."/>
            <person name="Bartlau N."/>
            <person name="Yu X.A."/>
            <person name="Hussain F.A."/>
            <person name="Polz M.F."/>
        </authorList>
    </citation>
    <scope>NUCLEOTIDE SEQUENCE [LARGE SCALE GENOMIC DNA]</scope>
    <source>
        <strain evidence="1 2">10N.239.312.F12</strain>
    </source>
</reference>
<dbReference type="Pfam" id="PF03692">
    <property type="entry name" value="CxxCxxCC"/>
    <property type="match status" value="1"/>
</dbReference>